<feature type="compositionally biased region" description="Basic and acidic residues" evidence="1">
    <location>
        <begin position="186"/>
        <end position="198"/>
    </location>
</feature>
<proteinExistence type="predicted"/>
<comment type="caution">
    <text evidence="2">The sequence shown here is derived from an EMBL/GenBank/DDBJ whole genome shotgun (WGS) entry which is preliminary data.</text>
</comment>
<protein>
    <submittedName>
        <fullName evidence="2">Uncharacterized protein</fullName>
    </submittedName>
</protein>
<name>A0A6A4ZFD2_APHAT</name>
<evidence type="ECO:0000313" key="3">
    <source>
        <dbReference type="Proteomes" id="UP000469452"/>
    </source>
</evidence>
<evidence type="ECO:0000313" key="2">
    <source>
        <dbReference type="EMBL" id="KAF0710388.1"/>
    </source>
</evidence>
<evidence type="ECO:0000256" key="1">
    <source>
        <dbReference type="SAM" id="MobiDB-lite"/>
    </source>
</evidence>
<feature type="region of interest" description="Disordered" evidence="1">
    <location>
        <begin position="177"/>
        <end position="210"/>
    </location>
</feature>
<dbReference type="EMBL" id="VJMI01018538">
    <property type="protein sequence ID" value="KAF0710388.1"/>
    <property type="molecule type" value="Genomic_DNA"/>
</dbReference>
<dbReference type="Proteomes" id="UP000469452">
    <property type="component" value="Unassembled WGS sequence"/>
</dbReference>
<sequence>MSDTYIGDKDLWEVVTNSVATARAANQSVVVADVWASVRCIITNRFQRASALGDNRSAAIILTRTQLAAVTHAVAAPAPPPQAITQADGSVHVMNAFTIPSYAHRDCVNHPGKSCFHCSVANHTLPVCPTLKSDYARNTMCPSFDRTVFDKHGSASQKKRKRDGLVATRALVANMDGDQDLLVPDNNRDRDRSGDRQRNQSYGRTHCGGRNDQVGIAARAAARPFIYEGNRLNGFANTHILSHHFVPPSTLNRVLQRPNPPSVLPKAFQPGSAPLCDVFASPPLEPPLITATTLAPITVHRASSLITSHLLWMPVT</sequence>
<reference evidence="2 3" key="1">
    <citation type="submission" date="2019-06" db="EMBL/GenBank/DDBJ databases">
        <title>Genomics analysis of Aphanomyces spp. identifies a new class of oomycete effector associated with host adaptation.</title>
        <authorList>
            <person name="Gaulin E."/>
        </authorList>
    </citation>
    <scope>NUCLEOTIDE SEQUENCE [LARGE SCALE GENOMIC DNA]</scope>
    <source>
        <strain evidence="2 3">E</strain>
    </source>
</reference>
<accession>A0A6A4ZFD2</accession>
<gene>
    <name evidence="2" type="ORF">AaE_012549</name>
</gene>
<dbReference type="VEuPathDB" id="FungiDB:H257_16281"/>
<dbReference type="AlphaFoldDB" id="A0A6A4ZFD2"/>
<organism evidence="2 3">
    <name type="scientific">Aphanomyces astaci</name>
    <name type="common">Crayfish plague agent</name>
    <dbReference type="NCBI Taxonomy" id="112090"/>
    <lineage>
        <taxon>Eukaryota</taxon>
        <taxon>Sar</taxon>
        <taxon>Stramenopiles</taxon>
        <taxon>Oomycota</taxon>
        <taxon>Saprolegniomycetes</taxon>
        <taxon>Saprolegniales</taxon>
        <taxon>Verrucalvaceae</taxon>
        <taxon>Aphanomyces</taxon>
    </lineage>
</organism>